<feature type="transmembrane region" description="Helical" evidence="5">
    <location>
        <begin position="288"/>
        <end position="308"/>
    </location>
</feature>
<feature type="transmembrane region" description="Helical" evidence="5">
    <location>
        <begin position="228"/>
        <end position="250"/>
    </location>
</feature>
<evidence type="ECO:0000256" key="1">
    <source>
        <dbReference type="ARBA" id="ARBA00004141"/>
    </source>
</evidence>
<protein>
    <submittedName>
        <fullName evidence="6">MFS transporter</fullName>
    </submittedName>
</protein>
<feature type="transmembrane region" description="Helical" evidence="5">
    <location>
        <begin position="196"/>
        <end position="216"/>
    </location>
</feature>
<sequence length="371" mass="36222">MAGTFAVLGLGTAVWGARLPAVQAAAHAGAGQLGLVLLGAAAGAVTGLKVGGRLADTHGPSRLLIGPAVALGFTLVLLGQCRALPSLIVGAMLFGLANGLLDIAMNSAAVNCERAFRRPIMGSFHAAYSGGGLCGALLAATTTWIPHTLLFATVGMLTVLAAIAAVPSVRRAGCLDEALESTEVTARRSPASFPRAAVWLLGAMAAAVLLGEGAAADWAAVHLTDLDASQAVAAAAFAVYSAAMAAGRLCADRLITRYGAPAVVRAGTGLAAAGLGVGLAVGTVPAALVGWMVLGLGLSTAFPCMITAAGRAGPGAVSTVAAAGNLGKLTGPAAIGALAAPTSLPAALALPVVLAAAVALASHRALRSSWQ</sequence>
<feature type="transmembrane region" description="Helical" evidence="5">
    <location>
        <begin position="151"/>
        <end position="169"/>
    </location>
</feature>
<gene>
    <name evidence="6" type="ORF">HUT05_25120</name>
</gene>
<dbReference type="PANTHER" id="PTHR23514:SF13">
    <property type="entry name" value="INNER MEMBRANE PROTEIN YBJJ"/>
    <property type="match status" value="1"/>
</dbReference>
<dbReference type="SUPFAM" id="SSF103473">
    <property type="entry name" value="MFS general substrate transporter"/>
    <property type="match status" value="1"/>
</dbReference>
<proteinExistence type="predicted"/>
<organism evidence="6 7">
    <name type="scientific">Streptomyces chartreusis</name>
    <dbReference type="NCBI Taxonomy" id="1969"/>
    <lineage>
        <taxon>Bacteria</taxon>
        <taxon>Bacillati</taxon>
        <taxon>Actinomycetota</taxon>
        <taxon>Actinomycetes</taxon>
        <taxon>Kitasatosporales</taxon>
        <taxon>Streptomycetaceae</taxon>
        <taxon>Streptomyces</taxon>
    </lineage>
</organism>
<dbReference type="InterPro" id="IPR051788">
    <property type="entry name" value="MFS_Transporter"/>
</dbReference>
<dbReference type="EMBL" id="CP056041">
    <property type="protein sequence ID" value="QKZ20342.1"/>
    <property type="molecule type" value="Genomic_DNA"/>
</dbReference>
<evidence type="ECO:0000256" key="5">
    <source>
        <dbReference type="SAM" id="Phobius"/>
    </source>
</evidence>
<evidence type="ECO:0000313" key="7">
    <source>
        <dbReference type="Proteomes" id="UP000509418"/>
    </source>
</evidence>
<feature type="transmembrane region" description="Helical" evidence="5">
    <location>
        <begin position="126"/>
        <end position="145"/>
    </location>
</feature>
<feature type="transmembrane region" description="Helical" evidence="5">
    <location>
        <begin position="86"/>
        <end position="105"/>
    </location>
</feature>
<evidence type="ECO:0000256" key="4">
    <source>
        <dbReference type="ARBA" id="ARBA00023136"/>
    </source>
</evidence>
<evidence type="ECO:0000313" key="6">
    <source>
        <dbReference type="EMBL" id="QKZ20342.1"/>
    </source>
</evidence>
<dbReference type="AlphaFoldDB" id="A0A7H8TBK5"/>
<keyword evidence="4 5" id="KW-0472">Membrane</keyword>
<reference evidence="6 7" key="1">
    <citation type="submission" date="2020-06" db="EMBL/GenBank/DDBJ databases">
        <title>Genome mining for natural products.</title>
        <authorList>
            <person name="Zhang B."/>
            <person name="Shi J."/>
            <person name="Ge H."/>
        </authorList>
    </citation>
    <scope>NUCLEOTIDE SEQUENCE [LARGE SCALE GENOMIC DNA]</scope>
    <source>
        <strain evidence="6 7">NA02069</strain>
    </source>
</reference>
<dbReference type="PANTHER" id="PTHR23514">
    <property type="entry name" value="BYPASS OF STOP CODON PROTEIN 6"/>
    <property type="match status" value="1"/>
</dbReference>
<dbReference type="RefSeq" id="WP_176576402.1">
    <property type="nucleotide sequence ID" value="NZ_CBDRGH010000036.1"/>
</dbReference>
<evidence type="ECO:0000256" key="3">
    <source>
        <dbReference type="ARBA" id="ARBA00022989"/>
    </source>
</evidence>
<feature type="transmembrane region" description="Helical" evidence="5">
    <location>
        <begin position="320"/>
        <end position="340"/>
    </location>
</feature>
<feature type="transmembrane region" description="Helical" evidence="5">
    <location>
        <begin position="346"/>
        <end position="366"/>
    </location>
</feature>
<keyword evidence="3 5" id="KW-1133">Transmembrane helix</keyword>
<feature type="transmembrane region" description="Helical" evidence="5">
    <location>
        <begin position="262"/>
        <end position="282"/>
    </location>
</feature>
<dbReference type="Proteomes" id="UP000509418">
    <property type="component" value="Chromosome"/>
</dbReference>
<feature type="transmembrane region" description="Helical" evidence="5">
    <location>
        <begin position="63"/>
        <end position="80"/>
    </location>
</feature>
<keyword evidence="7" id="KW-1185">Reference proteome</keyword>
<feature type="transmembrane region" description="Helical" evidence="5">
    <location>
        <begin position="34"/>
        <end position="51"/>
    </location>
</feature>
<dbReference type="Gene3D" id="1.20.1250.20">
    <property type="entry name" value="MFS general substrate transporter like domains"/>
    <property type="match status" value="2"/>
</dbReference>
<accession>A0A7H8TBK5</accession>
<evidence type="ECO:0000256" key="2">
    <source>
        <dbReference type="ARBA" id="ARBA00022692"/>
    </source>
</evidence>
<name>A0A7H8TBK5_STRCX</name>
<dbReference type="InterPro" id="IPR036259">
    <property type="entry name" value="MFS_trans_sf"/>
</dbReference>
<dbReference type="GO" id="GO:0016020">
    <property type="term" value="C:membrane"/>
    <property type="evidence" value="ECO:0007669"/>
    <property type="project" value="UniProtKB-SubCell"/>
</dbReference>
<keyword evidence="2 5" id="KW-0812">Transmembrane</keyword>
<comment type="subcellular location">
    <subcellularLocation>
        <location evidence="1">Membrane</location>
        <topology evidence="1">Multi-pass membrane protein</topology>
    </subcellularLocation>
</comment>